<evidence type="ECO:0000256" key="4">
    <source>
        <dbReference type="RuleBase" id="RU362057"/>
    </source>
</evidence>
<evidence type="ECO:0000313" key="5">
    <source>
        <dbReference type="EMBL" id="PIN18051.1"/>
    </source>
</evidence>
<dbReference type="OrthoDB" id="5835829at2759"/>
<dbReference type="AlphaFoldDB" id="A0A2G9HKJ3"/>
<evidence type="ECO:0000256" key="3">
    <source>
        <dbReference type="RuleBase" id="RU003718"/>
    </source>
</evidence>
<dbReference type="GO" id="GO:0035251">
    <property type="term" value="F:UDP-glucosyltransferase activity"/>
    <property type="evidence" value="ECO:0007669"/>
    <property type="project" value="InterPro"/>
</dbReference>
<dbReference type="Pfam" id="PF00201">
    <property type="entry name" value="UDPGT"/>
    <property type="match status" value="1"/>
</dbReference>
<proteinExistence type="inferred from homology"/>
<name>A0A2G9HKJ3_9LAMI</name>
<sequence length="401" mass="45219">MQGIYTPTPLLRILKNCLSAPTCRSIIAHFEPFPYPSMAPKARKSLHIVMFPRLAFGHIIPFLDLSKIIAQKGHKISFVSTPRNIDRLRKLPPDLASSITLVKIPLPKLAELPENAEATMDINVAQMDSLKKAFVGLETGLTPFLEDSRRDWVIQDFVSHWQPPIAARIGISRAFFWIMNAWFLAFAGPTNAIISGFDDRAKPEDFMVPPKWIKFETKRAYRRFEADWIVRASQNEESGFSDFYRGVQEDEDHYEIWAPIKNWLDAQNKGSVVYVALGIQRKPPGCIESDSMKLPDGFEDRVTGPGIVWRSWAPQLKILSHESVGGFLTHCGCSSIVEGLMLGHPLIALPFLIDHGLTSRIIVEKQLGIEIPRDEQDGSFMRNSVANSIKLVMLEDDGKKL</sequence>
<keyword evidence="2 3" id="KW-0808">Transferase</keyword>
<dbReference type="EC" id="2.4.1.-" evidence="4"/>
<keyword evidence="6" id="KW-1185">Reference proteome</keyword>
<dbReference type="EMBL" id="NKXS01001537">
    <property type="protein sequence ID" value="PIN18051.1"/>
    <property type="molecule type" value="Genomic_DNA"/>
</dbReference>
<dbReference type="PROSITE" id="PS00375">
    <property type="entry name" value="UDPGT"/>
    <property type="match status" value="1"/>
</dbReference>
<evidence type="ECO:0000256" key="2">
    <source>
        <dbReference type="ARBA" id="ARBA00022679"/>
    </source>
</evidence>
<reference evidence="6" key="1">
    <citation type="journal article" date="2018" name="Gigascience">
        <title>Genome assembly of the Pink Ipe (Handroanthus impetiginosus, Bignoniaceae), a highly valued, ecologically keystone Neotropical timber forest tree.</title>
        <authorList>
            <person name="Silva-Junior O.B."/>
            <person name="Grattapaglia D."/>
            <person name="Novaes E."/>
            <person name="Collevatti R.G."/>
        </authorList>
    </citation>
    <scope>NUCLEOTIDE SEQUENCE [LARGE SCALE GENOMIC DNA]</scope>
    <source>
        <strain evidence="6">cv. UFG-1</strain>
    </source>
</reference>
<dbReference type="SUPFAM" id="SSF53756">
    <property type="entry name" value="UDP-Glycosyltransferase/glycogen phosphorylase"/>
    <property type="match status" value="1"/>
</dbReference>
<evidence type="ECO:0000256" key="1">
    <source>
        <dbReference type="ARBA" id="ARBA00009995"/>
    </source>
</evidence>
<dbReference type="PANTHER" id="PTHR48049">
    <property type="entry name" value="GLYCOSYLTRANSFERASE"/>
    <property type="match status" value="1"/>
</dbReference>
<comment type="similarity">
    <text evidence="1 3">Belongs to the UDP-glycosyltransferase family.</text>
</comment>
<dbReference type="InterPro" id="IPR002213">
    <property type="entry name" value="UDP_glucos_trans"/>
</dbReference>
<dbReference type="Proteomes" id="UP000231279">
    <property type="component" value="Unassembled WGS sequence"/>
</dbReference>
<comment type="caution">
    <text evidence="5">The sequence shown here is derived from an EMBL/GenBank/DDBJ whole genome shotgun (WGS) entry which is preliminary data.</text>
</comment>
<dbReference type="Gene3D" id="3.40.50.2000">
    <property type="entry name" value="Glycogen Phosphorylase B"/>
    <property type="match status" value="2"/>
</dbReference>
<dbReference type="PANTHER" id="PTHR48049:SF60">
    <property type="entry name" value="UDP-GLYCOSYLTRANSFERASE 91B1"/>
    <property type="match status" value="1"/>
</dbReference>
<dbReference type="InterPro" id="IPR035595">
    <property type="entry name" value="UDP_glycos_trans_CS"/>
</dbReference>
<dbReference type="InterPro" id="IPR050481">
    <property type="entry name" value="UDP-glycosyltransf_plant"/>
</dbReference>
<organism evidence="5 6">
    <name type="scientific">Handroanthus impetiginosus</name>
    <dbReference type="NCBI Taxonomy" id="429701"/>
    <lineage>
        <taxon>Eukaryota</taxon>
        <taxon>Viridiplantae</taxon>
        <taxon>Streptophyta</taxon>
        <taxon>Embryophyta</taxon>
        <taxon>Tracheophyta</taxon>
        <taxon>Spermatophyta</taxon>
        <taxon>Magnoliopsida</taxon>
        <taxon>eudicotyledons</taxon>
        <taxon>Gunneridae</taxon>
        <taxon>Pentapetalae</taxon>
        <taxon>asterids</taxon>
        <taxon>lamiids</taxon>
        <taxon>Lamiales</taxon>
        <taxon>Bignoniaceae</taxon>
        <taxon>Crescentiina</taxon>
        <taxon>Tabebuia alliance</taxon>
        <taxon>Handroanthus</taxon>
    </lineage>
</organism>
<gene>
    <name evidence="5" type="ORF">CDL12_09282</name>
</gene>
<protein>
    <recommendedName>
        <fullName evidence="4">Glycosyltransferase</fullName>
        <ecNumber evidence="4">2.4.1.-</ecNumber>
    </recommendedName>
</protein>
<keyword evidence="3 5" id="KW-0328">Glycosyltransferase</keyword>
<accession>A0A2G9HKJ3</accession>
<dbReference type="CDD" id="cd03784">
    <property type="entry name" value="GT1_Gtf-like"/>
    <property type="match status" value="1"/>
</dbReference>
<evidence type="ECO:0000313" key="6">
    <source>
        <dbReference type="Proteomes" id="UP000231279"/>
    </source>
</evidence>